<keyword evidence="10 13" id="KW-0503">Monooxygenase</keyword>
<gene>
    <name evidence="15" type="ORF">LSUE1_G004468</name>
</gene>
<dbReference type="PRINTS" id="PR00385">
    <property type="entry name" value="P450"/>
</dbReference>
<dbReference type="InterPro" id="IPR017972">
    <property type="entry name" value="Cyt_P450_CS"/>
</dbReference>
<dbReference type="PROSITE" id="PS00086">
    <property type="entry name" value="CYTOCHROME_P450"/>
    <property type="match status" value="1"/>
</dbReference>
<keyword evidence="5 14" id="KW-0812">Transmembrane</keyword>
<dbReference type="InterPro" id="IPR050121">
    <property type="entry name" value="Cytochrome_P450_monoxygenase"/>
</dbReference>
<keyword evidence="8 13" id="KW-0560">Oxidoreductase</keyword>
<evidence type="ECO:0000256" key="14">
    <source>
        <dbReference type="SAM" id="Phobius"/>
    </source>
</evidence>
<dbReference type="InterPro" id="IPR036396">
    <property type="entry name" value="Cyt_P450_sf"/>
</dbReference>
<comment type="caution">
    <text evidence="15">The sequence shown here is derived from an EMBL/GenBank/DDBJ whole genome shotgun (WGS) entry which is preliminary data.</text>
</comment>
<evidence type="ECO:0000256" key="7">
    <source>
        <dbReference type="ARBA" id="ARBA00022989"/>
    </source>
</evidence>
<organism evidence="15 16">
    <name type="scientific">Lachnellula suecica</name>
    <dbReference type="NCBI Taxonomy" id="602035"/>
    <lineage>
        <taxon>Eukaryota</taxon>
        <taxon>Fungi</taxon>
        <taxon>Dikarya</taxon>
        <taxon>Ascomycota</taxon>
        <taxon>Pezizomycotina</taxon>
        <taxon>Leotiomycetes</taxon>
        <taxon>Helotiales</taxon>
        <taxon>Lachnaceae</taxon>
        <taxon>Lachnellula</taxon>
    </lineage>
</organism>
<keyword evidence="4 12" id="KW-0349">Heme</keyword>
<dbReference type="PANTHER" id="PTHR24305:SF157">
    <property type="entry name" value="N-ACETYLTRYPTOPHAN 6-HYDROXYLASE IVOC-RELATED"/>
    <property type="match status" value="1"/>
</dbReference>
<keyword evidence="6 12" id="KW-0479">Metal-binding</keyword>
<feature type="binding site" description="axial binding residue" evidence="12">
    <location>
        <position position="466"/>
    </location>
    <ligand>
        <name>heme</name>
        <dbReference type="ChEBI" id="CHEBI:30413"/>
    </ligand>
    <ligandPart>
        <name>Fe</name>
        <dbReference type="ChEBI" id="CHEBI:18248"/>
    </ligandPart>
</feature>
<evidence type="ECO:0000256" key="6">
    <source>
        <dbReference type="ARBA" id="ARBA00022723"/>
    </source>
</evidence>
<evidence type="ECO:0000256" key="5">
    <source>
        <dbReference type="ARBA" id="ARBA00022692"/>
    </source>
</evidence>
<dbReference type="EMBL" id="QGMK01000657">
    <property type="protein sequence ID" value="TVY80571.1"/>
    <property type="molecule type" value="Genomic_DNA"/>
</dbReference>
<evidence type="ECO:0000256" key="4">
    <source>
        <dbReference type="ARBA" id="ARBA00022617"/>
    </source>
</evidence>
<dbReference type="GO" id="GO:0005506">
    <property type="term" value="F:iron ion binding"/>
    <property type="evidence" value="ECO:0007669"/>
    <property type="project" value="InterPro"/>
</dbReference>
<dbReference type="Proteomes" id="UP000469558">
    <property type="component" value="Unassembled WGS sequence"/>
</dbReference>
<evidence type="ECO:0000256" key="3">
    <source>
        <dbReference type="ARBA" id="ARBA00010617"/>
    </source>
</evidence>
<dbReference type="GO" id="GO:0020037">
    <property type="term" value="F:heme binding"/>
    <property type="evidence" value="ECO:0007669"/>
    <property type="project" value="InterPro"/>
</dbReference>
<evidence type="ECO:0000256" key="10">
    <source>
        <dbReference type="ARBA" id="ARBA00023033"/>
    </source>
</evidence>
<dbReference type="InterPro" id="IPR002401">
    <property type="entry name" value="Cyt_P450_E_grp-I"/>
</dbReference>
<protein>
    <submittedName>
        <fullName evidence="15">Cyrochrome P450 monooxygenase</fullName>
    </submittedName>
</protein>
<sequence>MISFSVLQANLQVHWLTGVLVNVFLWLAAILVRRLFFSPLSKFPGPKVAAATGLYEAYYDVIQEGQYTFKIKELHKKYGTKPQEGPIVRISPNELHVNDPDFYATLFSTNAPRNKFPFYVDQFALPGSGFSTIDHYHHRLRRQPLSPFFSKKSVQRLEPRISQMIEKLCSRIDEFKRSGQPVPMRLAYSCMTTDLITLYAFDAHSKHLDDKDFSPEWNKTIGSVTALGNTMKQIPWVYTMVDFLPDSVVAALSSDMARLIDWQNGLRRLVRDAIAEHDSKAEKPGVAEDGFEVERQDKNIFQSLLDSSLPAEEKTVERLRQEAQLVVGAGSDTVANVLTVTTFHLLANAEKLAKLVQELEKAMLDPKTPAKLGDVENLPYLSAVVQEGLRLAYGLCTRLQRISPDEDLQFREWSIPAGTPVGMTSVLMHHDESIYPNSYDFIPERWIDNPKLDRYLVTFSKGSRMCIGMNLARAEIYLTLATIFRRYKVELFDTIRERDIDLKYDHFLPYPSKESRGVRAIFK</sequence>
<reference evidence="15 16" key="1">
    <citation type="submission" date="2018-05" db="EMBL/GenBank/DDBJ databases">
        <title>Genome sequencing and assembly of the regulated plant pathogen Lachnellula willkommii and related sister species for the development of diagnostic species identification markers.</title>
        <authorList>
            <person name="Giroux E."/>
            <person name="Bilodeau G."/>
        </authorList>
    </citation>
    <scope>NUCLEOTIDE SEQUENCE [LARGE SCALE GENOMIC DNA]</scope>
    <source>
        <strain evidence="15 16">CBS 268.59</strain>
    </source>
</reference>
<accession>A0A8T9C4H6</accession>
<feature type="transmembrane region" description="Helical" evidence="14">
    <location>
        <begin position="12"/>
        <end position="32"/>
    </location>
</feature>
<evidence type="ECO:0000256" key="11">
    <source>
        <dbReference type="ARBA" id="ARBA00023136"/>
    </source>
</evidence>
<dbReference type="GO" id="GO:0016020">
    <property type="term" value="C:membrane"/>
    <property type="evidence" value="ECO:0007669"/>
    <property type="project" value="UniProtKB-SubCell"/>
</dbReference>
<evidence type="ECO:0000256" key="1">
    <source>
        <dbReference type="ARBA" id="ARBA00001971"/>
    </source>
</evidence>
<keyword evidence="16" id="KW-1185">Reference proteome</keyword>
<dbReference type="FunFam" id="1.10.630.10:FF:000069">
    <property type="entry name" value="Cytochrome P450, putative (Eurofung)"/>
    <property type="match status" value="1"/>
</dbReference>
<comment type="cofactor">
    <cofactor evidence="1 12">
        <name>heme</name>
        <dbReference type="ChEBI" id="CHEBI:30413"/>
    </cofactor>
</comment>
<dbReference type="GO" id="GO:0016705">
    <property type="term" value="F:oxidoreductase activity, acting on paired donors, with incorporation or reduction of molecular oxygen"/>
    <property type="evidence" value="ECO:0007669"/>
    <property type="project" value="InterPro"/>
</dbReference>
<evidence type="ECO:0000256" key="2">
    <source>
        <dbReference type="ARBA" id="ARBA00004167"/>
    </source>
</evidence>
<proteinExistence type="inferred from homology"/>
<dbReference type="SUPFAM" id="SSF48264">
    <property type="entry name" value="Cytochrome P450"/>
    <property type="match status" value="1"/>
</dbReference>
<dbReference type="Pfam" id="PF00067">
    <property type="entry name" value="p450"/>
    <property type="match status" value="1"/>
</dbReference>
<dbReference type="PANTHER" id="PTHR24305">
    <property type="entry name" value="CYTOCHROME P450"/>
    <property type="match status" value="1"/>
</dbReference>
<evidence type="ECO:0000256" key="12">
    <source>
        <dbReference type="PIRSR" id="PIRSR602401-1"/>
    </source>
</evidence>
<name>A0A8T9C4H6_9HELO</name>
<dbReference type="GO" id="GO:0004497">
    <property type="term" value="F:monooxygenase activity"/>
    <property type="evidence" value="ECO:0007669"/>
    <property type="project" value="UniProtKB-KW"/>
</dbReference>
<dbReference type="InterPro" id="IPR001128">
    <property type="entry name" value="Cyt_P450"/>
</dbReference>
<keyword evidence="9 12" id="KW-0408">Iron</keyword>
<comment type="subcellular location">
    <subcellularLocation>
        <location evidence="2">Membrane</location>
        <topology evidence="2">Single-pass membrane protein</topology>
    </subcellularLocation>
</comment>
<comment type="similarity">
    <text evidence="3 13">Belongs to the cytochrome P450 family.</text>
</comment>
<evidence type="ECO:0000256" key="9">
    <source>
        <dbReference type="ARBA" id="ARBA00023004"/>
    </source>
</evidence>
<dbReference type="Gene3D" id="1.10.630.10">
    <property type="entry name" value="Cytochrome P450"/>
    <property type="match status" value="1"/>
</dbReference>
<keyword evidence="7 14" id="KW-1133">Transmembrane helix</keyword>
<keyword evidence="11 14" id="KW-0472">Membrane</keyword>
<evidence type="ECO:0000313" key="16">
    <source>
        <dbReference type="Proteomes" id="UP000469558"/>
    </source>
</evidence>
<dbReference type="AlphaFoldDB" id="A0A8T9C4H6"/>
<evidence type="ECO:0000256" key="13">
    <source>
        <dbReference type="RuleBase" id="RU000461"/>
    </source>
</evidence>
<evidence type="ECO:0000256" key="8">
    <source>
        <dbReference type="ARBA" id="ARBA00023002"/>
    </source>
</evidence>
<dbReference type="CDD" id="cd11062">
    <property type="entry name" value="CYP58-like"/>
    <property type="match status" value="1"/>
</dbReference>
<dbReference type="PRINTS" id="PR00463">
    <property type="entry name" value="EP450I"/>
</dbReference>
<evidence type="ECO:0000313" key="15">
    <source>
        <dbReference type="EMBL" id="TVY80571.1"/>
    </source>
</evidence>
<dbReference type="OrthoDB" id="3945418at2759"/>